<keyword evidence="1" id="KW-0472">Membrane</keyword>
<keyword evidence="1" id="KW-0812">Transmembrane</keyword>
<name>A0A7S3CPQ5_9SPIT</name>
<dbReference type="AlphaFoldDB" id="A0A7S3CPQ5"/>
<evidence type="ECO:0000256" key="1">
    <source>
        <dbReference type="SAM" id="Phobius"/>
    </source>
</evidence>
<protein>
    <submittedName>
        <fullName evidence="2">Uncharacterized protein</fullName>
    </submittedName>
</protein>
<evidence type="ECO:0000313" key="2">
    <source>
        <dbReference type="EMBL" id="CAE0234111.1"/>
    </source>
</evidence>
<dbReference type="EMBL" id="HBIA01011653">
    <property type="protein sequence ID" value="CAE0234111.1"/>
    <property type="molecule type" value="Transcribed_RNA"/>
</dbReference>
<proteinExistence type="predicted"/>
<feature type="transmembrane region" description="Helical" evidence="1">
    <location>
        <begin position="127"/>
        <end position="147"/>
    </location>
</feature>
<sequence length="179" mass="20042">MATEPLDKFSAFLIWVAEKQFGVTNHDRVAPGALNMAPAPTTVVQYINRYQTINEYVGGAINNPMYLHFFLLVVCSIADPSKEYCYDNVIADLTLNSGNPEGIFAILDLFTWSGWIEAYAFLVIRQIALAVIAQYFVSMVFGVWYAFSDNIKLCEPGDVDPIFGFDLCNNDIAQFVRSP</sequence>
<feature type="transmembrane region" description="Helical" evidence="1">
    <location>
        <begin position="102"/>
        <end position="122"/>
    </location>
</feature>
<gene>
    <name evidence="2" type="ORF">SRAS04492_LOCUS5913</name>
</gene>
<keyword evidence="1" id="KW-1133">Transmembrane helix</keyword>
<reference evidence="2" key="1">
    <citation type="submission" date="2021-01" db="EMBL/GenBank/DDBJ databases">
        <authorList>
            <person name="Corre E."/>
            <person name="Pelletier E."/>
            <person name="Niang G."/>
            <person name="Scheremetjew M."/>
            <person name="Finn R."/>
            <person name="Kale V."/>
            <person name="Holt S."/>
            <person name="Cochrane G."/>
            <person name="Meng A."/>
            <person name="Brown T."/>
            <person name="Cohen L."/>
        </authorList>
    </citation>
    <scope>NUCLEOTIDE SEQUENCE</scope>
    <source>
        <strain evidence="2">Ras09</strain>
    </source>
</reference>
<accession>A0A7S3CPQ5</accession>
<organism evidence="2">
    <name type="scientific">Strombidium rassoulzadegani</name>
    <dbReference type="NCBI Taxonomy" id="1082188"/>
    <lineage>
        <taxon>Eukaryota</taxon>
        <taxon>Sar</taxon>
        <taxon>Alveolata</taxon>
        <taxon>Ciliophora</taxon>
        <taxon>Intramacronucleata</taxon>
        <taxon>Spirotrichea</taxon>
        <taxon>Oligotrichia</taxon>
        <taxon>Strombidiidae</taxon>
        <taxon>Strombidium</taxon>
    </lineage>
</organism>